<dbReference type="GO" id="GO:0003677">
    <property type="term" value="F:DNA binding"/>
    <property type="evidence" value="ECO:0007669"/>
    <property type="project" value="InterPro"/>
</dbReference>
<dbReference type="Gene3D" id="4.10.860.120">
    <property type="entry name" value="RNA polymerase II, clamp domain"/>
    <property type="match status" value="1"/>
</dbReference>
<dbReference type="Pfam" id="PF04997">
    <property type="entry name" value="RNA_pol_Rpb1_1"/>
    <property type="match status" value="1"/>
</dbReference>
<protein>
    <recommendedName>
        <fullName evidence="1">DNA-directed RNA polymerase</fullName>
        <ecNumber evidence="1">2.7.7.6</ecNumber>
    </recommendedName>
</protein>
<name>A0A075FSS5_9ARCH</name>
<dbReference type="InterPro" id="IPR045867">
    <property type="entry name" value="DNA-dir_RpoC_beta_prime"/>
</dbReference>
<evidence type="ECO:0000313" key="7">
    <source>
        <dbReference type="EMBL" id="AIE94378.1"/>
    </source>
</evidence>
<evidence type="ECO:0000259" key="6">
    <source>
        <dbReference type="Pfam" id="PF04997"/>
    </source>
</evidence>
<dbReference type="GO" id="GO:0006351">
    <property type="term" value="P:DNA-templated transcription"/>
    <property type="evidence" value="ECO:0007669"/>
    <property type="project" value="InterPro"/>
</dbReference>
<evidence type="ECO:0000256" key="1">
    <source>
        <dbReference type="ARBA" id="ARBA00012418"/>
    </source>
</evidence>
<accession>A0A075FSS5</accession>
<evidence type="ECO:0000256" key="2">
    <source>
        <dbReference type="ARBA" id="ARBA00022478"/>
    </source>
</evidence>
<evidence type="ECO:0000256" key="3">
    <source>
        <dbReference type="ARBA" id="ARBA00022679"/>
    </source>
</evidence>
<dbReference type="PANTHER" id="PTHR19376">
    <property type="entry name" value="DNA-DIRECTED RNA POLYMERASE"/>
    <property type="match status" value="1"/>
</dbReference>
<keyword evidence="5" id="KW-0804">Transcription</keyword>
<dbReference type="AlphaFoldDB" id="A0A075FSS5"/>
<dbReference type="SUPFAM" id="SSF64484">
    <property type="entry name" value="beta and beta-prime subunits of DNA dependent RNA-polymerase"/>
    <property type="match status" value="1"/>
</dbReference>
<gene>
    <name evidence="7" type="primary">rpoA1</name>
</gene>
<keyword evidence="4 7" id="KW-0548">Nucleotidyltransferase</keyword>
<dbReference type="EC" id="2.7.7.6" evidence="1"/>
<keyword evidence="3 7" id="KW-0808">Transferase</keyword>
<dbReference type="EMBL" id="KF900421">
    <property type="protein sequence ID" value="AIE94378.1"/>
    <property type="molecule type" value="Genomic_DNA"/>
</dbReference>
<evidence type="ECO:0000256" key="4">
    <source>
        <dbReference type="ARBA" id="ARBA00022695"/>
    </source>
</evidence>
<reference evidence="7" key="1">
    <citation type="journal article" date="2014" name="Genome Biol. Evol.">
        <title>Pangenome evidence for extensive interdomain horizontal transfer affecting lineage core and shell genes in uncultured planktonic thaumarchaeota and euryarchaeota.</title>
        <authorList>
            <person name="Deschamps P."/>
            <person name="Zivanovic Y."/>
            <person name="Moreira D."/>
            <person name="Rodriguez-Valera F."/>
            <person name="Lopez-Garcia P."/>
        </authorList>
    </citation>
    <scope>NUCLEOTIDE SEQUENCE</scope>
</reference>
<feature type="domain" description="RNA polymerase Rpb1" evidence="6">
    <location>
        <begin position="7"/>
        <end position="142"/>
    </location>
</feature>
<dbReference type="InterPro" id="IPR044893">
    <property type="entry name" value="RNA_pol_Rpb1_clamp_domain"/>
</dbReference>
<keyword evidence="2 7" id="KW-0240">DNA-directed RNA polymerase</keyword>
<organism evidence="7">
    <name type="scientific">uncultured marine thaumarchaeote AD1000_45_G09</name>
    <dbReference type="NCBI Taxonomy" id="1455919"/>
    <lineage>
        <taxon>Archaea</taxon>
        <taxon>Nitrososphaerota</taxon>
        <taxon>environmental samples</taxon>
    </lineage>
</organism>
<sequence length="167" mass="18939">MSIQTVKAIDGIKFCVWSPNEIRKYSVSEITAPETYDEDGMAVQGGLMDGCLGTLEPGQKCLTCGNTSARCPGHFGHIELAEPVLHIAFIDSIHKLLTSTCRSCSRLKVPQEVLDKFSKFKKIVHHILYYHVNVFQNKYLKKQKNQKNVHIVENHNTNLFSQNQQYS</sequence>
<evidence type="ECO:0000256" key="5">
    <source>
        <dbReference type="ARBA" id="ARBA00023163"/>
    </source>
</evidence>
<dbReference type="GO" id="GO:0003899">
    <property type="term" value="F:DNA-directed RNA polymerase activity"/>
    <property type="evidence" value="ECO:0007669"/>
    <property type="project" value="UniProtKB-EC"/>
</dbReference>
<dbReference type="PANTHER" id="PTHR19376:SF32">
    <property type="entry name" value="DNA-DIRECTED RNA POLYMERASE III SUBUNIT RPC1"/>
    <property type="match status" value="1"/>
</dbReference>
<dbReference type="GO" id="GO:0000428">
    <property type="term" value="C:DNA-directed RNA polymerase complex"/>
    <property type="evidence" value="ECO:0007669"/>
    <property type="project" value="UniProtKB-KW"/>
</dbReference>
<dbReference type="InterPro" id="IPR007080">
    <property type="entry name" value="RNA_pol_Rpb1_1"/>
</dbReference>
<proteinExistence type="predicted"/>